<dbReference type="EMBL" id="CP035093">
    <property type="protein sequence ID" value="QAT15227.1"/>
    <property type="molecule type" value="Genomic_DNA"/>
</dbReference>
<dbReference type="EMBL" id="CP066026">
    <property type="protein sequence ID" value="QQB87390.1"/>
    <property type="molecule type" value="Genomic_DNA"/>
</dbReference>
<organism evidence="3 7">
    <name type="scientific">Brevundimonas diminuta</name>
    <name type="common">Pseudomonas diminuta</name>
    <dbReference type="NCBI Taxonomy" id="293"/>
    <lineage>
        <taxon>Bacteria</taxon>
        <taxon>Pseudomonadati</taxon>
        <taxon>Pseudomonadota</taxon>
        <taxon>Alphaproteobacteria</taxon>
        <taxon>Caulobacterales</taxon>
        <taxon>Caulobacteraceae</taxon>
        <taxon>Brevundimonas</taxon>
    </lineage>
</organism>
<dbReference type="GeneID" id="56576789"/>
<sequence length="93" mass="10613">MNALNVVRELSAIVVLGVIAFVVWKVVRRAMGTRFGHPDVPTGTLWWEYERRFFPRKSEEQAPSLDMDAADQMDRGGDQCSRSESGERSQQKK</sequence>
<feature type="compositionally biased region" description="Basic and acidic residues" evidence="1">
    <location>
        <begin position="84"/>
        <end position="93"/>
    </location>
</feature>
<evidence type="ECO:0000313" key="7">
    <source>
        <dbReference type="Proteomes" id="UP000287388"/>
    </source>
</evidence>
<evidence type="ECO:0000313" key="4">
    <source>
        <dbReference type="EMBL" id="QQB87390.1"/>
    </source>
</evidence>
<keyword evidence="2" id="KW-0472">Membrane</keyword>
<keyword evidence="2" id="KW-0812">Transmembrane</keyword>
<evidence type="ECO:0000313" key="8">
    <source>
        <dbReference type="Proteomes" id="UP000596117"/>
    </source>
</evidence>
<evidence type="ECO:0000256" key="2">
    <source>
        <dbReference type="SAM" id="Phobius"/>
    </source>
</evidence>
<dbReference type="AlphaFoldDB" id="A0A2X1CNG9"/>
<dbReference type="KEGG" id="bdm:EQG53_13205"/>
<evidence type="ECO:0000256" key="1">
    <source>
        <dbReference type="SAM" id="MobiDB-lite"/>
    </source>
</evidence>
<evidence type="ECO:0000313" key="5">
    <source>
        <dbReference type="EMBL" id="SPU46197.1"/>
    </source>
</evidence>
<dbReference type="Proteomes" id="UP000250358">
    <property type="component" value="Unassembled WGS sequence"/>
</dbReference>
<dbReference type="Proteomes" id="UP000287388">
    <property type="component" value="Chromosome"/>
</dbReference>
<dbReference type="RefSeq" id="WP_003169279.1">
    <property type="nucleotide sequence ID" value="NZ_BJNC01000009.1"/>
</dbReference>
<reference evidence="5 6" key="1">
    <citation type="submission" date="2018-06" db="EMBL/GenBank/DDBJ databases">
        <authorList>
            <consortium name="Pathogen Informatics"/>
            <person name="Doyle S."/>
        </authorList>
    </citation>
    <scope>NUCLEOTIDE SEQUENCE [LARGE SCALE GENOMIC DNA]</scope>
    <source>
        <strain evidence="5 6">NCTC11165</strain>
    </source>
</reference>
<keyword evidence="8" id="KW-1185">Reference proteome</keyword>
<feature type="region of interest" description="Disordered" evidence="1">
    <location>
        <begin position="58"/>
        <end position="93"/>
    </location>
</feature>
<gene>
    <name evidence="3" type="ORF">EQG53_13205</name>
    <name evidence="4" type="ORF">I6H83_09260</name>
    <name evidence="5" type="ORF">NCTC11165_02525</name>
</gene>
<proteinExistence type="predicted"/>
<protein>
    <submittedName>
        <fullName evidence="3">Uncharacterized protein</fullName>
    </submittedName>
</protein>
<reference evidence="4 8" key="3">
    <citation type="submission" date="2020-12" db="EMBL/GenBank/DDBJ databases">
        <title>FDA dAtabase for Regulatory Grade micrObial Sequences (FDA-ARGOS): Supporting development and validation of Infectious Disease Dx tests.</title>
        <authorList>
            <person name="Kerrigan L."/>
            <person name="Long C."/>
            <person name="Tallon L."/>
            <person name="Sadzewicz L."/>
            <person name="Zhao X."/>
            <person name="Boylan J."/>
            <person name="Ott S."/>
            <person name="Bowen H."/>
            <person name="Vavikolanu K."/>
            <person name="Mehta A."/>
            <person name="Aluvathingal J."/>
            <person name="Nadendla S."/>
            <person name="Yan Y."/>
            <person name="Sichtig H."/>
        </authorList>
    </citation>
    <scope>NUCLEOTIDE SEQUENCE [LARGE SCALE GENOMIC DNA]</scope>
    <source>
        <strain evidence="4 8">FDAARGOS_1026</strain>
    </source>
</reference>
<accession>A0A2X1CNG9</accession>
<name>A0A2X1CNG9_BREDI</name>
<evidence type="ECO:0000313" key="3">
    <source>
        <dbReference type="EMBL" id="QAT15227.1"/>
    </source>
</evidence>
<keyword evidence="2" id="KW-1133">Transmembrane helix</keyword>
<feature type="transmembrane region" description="Helical" evidence="2">
    <location>
        <begin position="6"/>
        <end position="27"/>
    </location>
</feature>
<evidence type="ECO:0000313" key="6">
    <source>
        <dbReference type="Proteomes" id="UP000250358"/>
    </source>
</evidence>
<dbReference type="EMBL" id="UAQM01000030">
    <property type="protein sequence ID" value="SPU46197.1"/>
    <property type="molecule type" value="Genomic_DNA"/>
</dbReference>
<reference evidence="3 7" key="2">
    <citation type="submission" date="2019-01" db="EMBL/GenBank/DDBJ databases">
        <title>Brevundimonas diminuta Genome sequencing and assembly.</title>
        <authorList>
            <person name="Chen H."/>
        </authorList>
    </citation>
    <scope>NUCLEOTIDE SEQUENCE [LARGE SCALE GENOMIC DNA]</scope>
    <source>
        <strain evidence="3">ATCC</strain>
        <strain evidence="7">ATCC(B) 19146</strain>
    </source>
</reference>
<dbReference type="Proteomes" id="UP000596117">
    <property type="component" value="Chromosome"/>
</dbReference>